<dbReference type="Proteomes" id="UP001219525">
    <property type="component" value="Unassembled WGS sequence"/>
</dbReference>
<keyword evidence="3" id="KW-1185">Reference proteome</keyword>
<dbReference type="AlphaFoldDB" id="A0AAD7E561"/>
<keyword evidence="1" id="KW-0812">Transmembrane</keyword>
<comment type="caution">
    <text evidence="2">The sequence shown here is derived from an EMBL/GenBank/DDBJ whole genome shotgun (WGS) entry which is preliminary data.</text>
</comment>
<keyword evidence="1" id="KW-1133">Transmembrane helix</keyword>
<reference evidence="2" key="1">
    <citation type="submission" date="2023-03" db="EMBL/GenBank/DDBJ databases">
        <title>Massive genome expansion in bonnet fungi (Mycena s.s.) driven by repeated elements and novel gene families across ecological guilds.</title>
        <authorList>
            <consortium name="Lawrence Berkeley National Laboratory"/>
            <person name="Harder C.B."/>
            <person name="Miyauchi S."/>
            <person name="Viragh M."/>
            <person name="Kuo A."/>
            <person name="Thoen E."/>
            <person name="Andreopoulos B."/>
            <person name="Lu D."/>
            <person name="Skrede I."/>
            <person name="Drula E."/>
            <person name="Henrissat B."/>
            <person name="Morin E."/>
            <person name="Kohler A."/>
            <person name="Barry K."/>
            <person name="LaButti K."/>
            <person name="Morin E."/>
            <person name="Salamov A."/>
            <person name="Lipzen A."/>
            <person name="Mereny Z."/>
            <person name="Hegedus B."/>
            <person name="Baldrian P."/>
            <person name="Stursova M."/>
            <person name="Weitz H."/>
            <person name="Taylor A."/>
            <person name="Grigoriev I.V."/>
            <person name="Nagy L.G."/>
            <person name="Martin F."/>
            <person name="Kauserud H."/>
        </authorList>
    </citation>
    <scope>NUCLEOTIDE SEQUENCE</scope>
    <source>
        <strain evidence="2">9144</strain>
    </source>
</reference>
<evidence type="ECO:0000313" key="3">
    <source>
        <dbReference type="Proteomes" id="UP001219525"/>
    </source>
</evidence>
<dbReference type="EMBL" id="JARJCW010000001">
    <property type="protein sequence ID" value="KAJ7229775.1"/>
    <property type="molecule type" value="Genomic_DNA"/>
</dbReference>
<sequence length="352" mass="37992">MTLVQLYSSGMTGLVAPPVGHLRNAPDGFTFFDALADNKSLTKDKKLDGHQHYIIVVALRKQPRPQYHPSYSVEMLNPPHTQSVPTDCRGASGYQVCSHLIRNNYKPIYKRKADQNASPWVAGETGAGAEAGGTAVGAAQKYTGTAAPLNGPPWGFITTPVLPGKLPALRDPRLLQQGKTITFLVIGERQEMDPDYLGTSRLSGIGPEILSRRVLAWYIFILRVLLFLFCRDPPAYLRAPTIHCLDHVRNRIAVVVAVGIKGVGITVLGSDLMAGGKAPPGPGLGPIAEPGRKGGSPDTVKNMCLKQLCVGLRKFKIYKGRKHLSGLCSIMMRELLPSREIAAIPDSAACAE</sequence>
<gene>
    <name evidence="2" type="ORF">GGX14DRAFT_383739</name>
</gene>
<protein>
    <submittedName>
        <fullName evidence="2">Uncharacterized protein</fullName>
    </submittedName>
</protein>
<organism evidence="2 3">
    <name type="scientific">Mycena pura</name>
    <dbReference type="NCBI Taxonomy" id="153505"/>
    <lineage>
        <taxon>Eukaryota</taxon>
        <taxon>Fungi</taxon>
        <taxon>Dikarya</taxon>
        <taxon>Basidiomycota</taxon>
        <taxon>Agaricomycotina</taxon>
        <taxon>Agaricomycetes</taxon>
        <taxon>Agaricomycetidae</taxon>
        <taxon>Agaricales</taxon>
        <taxon>Marasmiineae</taxon>
        <taxon>Mycenaceae</taxon>
        <taxon>Mycena</taxon>
    </lineage>
</organism>
<accession>A0AAD7E561</accession>
<evidence type="ECO:0000313" key="2">
    <source>
        <dbReference type="EMBL" id="KAJ7229775.1"/>
    </source>
</evidence>
<keyword evidence="1" id="KW-0472">Membrane</keyword>
<proteinExistence type="predicted"/>
<evidence type="ECO:0000256" key="1">
    <source>
        <dbReference type="SAM" id="Phobius"/>
    </source>
</evidence>
<feature type="transmembrane region" description="Helical" evidence="1">
    <location>
        <begin position="214"/>
        <end position="230"/>
    </location>
</feature>
<name>A0AAD7E561_9AGAR</name>